<keyword evidence="3" id="KW-1185">Reference proteome</keyword>
<name>A0A1G8IES2_9PSED</name>
<protein>
    <submittedName>
        <fullName evidence="2">Uncharacterized protein</fullName>
    </submittedName>
</protein>
<dbReference type="Proteomes" id="UP000182894">
    <property type="component" value="Unassembled WGS sequence"/>
</dbReference>
<organism evidence="2 3">
    <name type="scientific">Pseudomonas abietaniphila</name>
    <dbReference type="NCBI Taxonomy" id="89065"/>
    <lineage>
        <taxon>Bacteria</taxon>
        <taxon>Pseudomonadati</taxon>
        <taxon>Pseudomonadota</taxon>
        <taxon>Gammaproteobacteria</taxon>
        <taxon>Pseudomonadales</taxon>
        <taxon>Pseudomonadaceae</taxon>
        <taxon>Pseudomonas</taxon>
    </lineage>
</organism>
<feature type="compositionally biased region" description="Basic and acidic residues" evidence="1">
    <location>
        <begin position="1"/>
        <end position="12"/>
    </location>
</feature>
<dbReference type="EMBL" id="FNCO01000011">
    <property type="protein sequence ID" value="SDI17519.1"/>
    <property type="molecule type" value="Genomic_DNA"/>
</dbReference>
<feature type="region of interest" description="Disordered" evidence="1">
    <location>
        <begin position="1"/>
        <end position="42"/>
    </location>
</feature>
<evidence type="ECO:0000256" key="1">
    <source>
        <dbReference type="SAM" id="MobiDB-lite"/>
    </source>
</evidence>
<dbReference type="RefSeq" id="WP_074755023.1">
    <property type="nucleotide sequence ID" value="NZ_FNCO01000011.1"/>
</dbReference>
<evidence type="ECO:0000313" key="2">
    <source>
        <dbReference type="EMBL" id="SDI17519.1"/>
    </source>
</evidence>
<sequence length="217" mass="24462">MEDEMDIPRRVDSQVNTPDSDKEPKENPVMGNSEEPKQRAGYTPSVPHFEEFQAVPSAKVTANETALIFEHYMRSIPSFPWQPHEASMDATPVFEAPTLANNKSGVVTREQLIDGIFIEVPRSPKLWAGDQLKMRWGYNTFLTTVGESKNRNGPRLTQYLAHAALADYKNGFVEVSYEVVRRSRLVGVSEVLTVVLKGSAKRRSVRNRALRRGNPHP</sequence>
<reference evidence="3" key="1">
    <citation type="submission" date="2016-10" db="EMBL/GenBank/DDBJ databases">
        <authorList>
            <person name="Varghese N."/>
            <person name="Submissions S."/>
        </authorList>
    </citation>
    <scope>NUCLEOTIDE SEQUENCE [LARGE SCALE GENOMIC DNA]</scope>
    <source>
        <strain evidence="3">ATCC 700689</strain>
    </source>
</reference>
<evidence type="ECO:0000313" key="3">
    <source>
        <dbReference type="Proteomes" id="UP000182894"/>
    </source>
</evidence>
<dbReference type="AlphaFoldDB" id="A0A1G8IES2"/>
<gene>
    <name evidence="2" type="ORF">SAMN05216605_11133</name>
</gene>
<accession>A0A1G8IES2</accession>
<proteinExistence type="predicted"/>
<dbReference type="OrthoDB" id="6882263at2"/>